<dbReference type="PROSITE" id="PS51034">
    <property type="entry name" value="ZP_2"/>
    <property type="match status" value="1"/>
</dbReference>
<feature type="domain" description="ZP" evidence="3">
    <location>
        <begin position="1"/>
        <end position="169"/>
    </location>
</feature>
<dbReference type="AlphaFoldDB" id="A0A8S4EEG4"/>
<dbReference type="GO" id="GO:0009653">
    <property type="term" value="P:anatomical structure morphogenesis"/>
    <property type="evidence" value="ECO:0007669"/>
    <property type="project" value="TreeGrafter"/>
</dbReference>
<reference evidence="4" key="1">
    <citation type="submission" date="2020-11" db="EMBL/GenBank/DDBJ databases">
        <authorList>
            <person name="Whiteford S."/>
        </authorList>
    </citation>
    <scope>NUCLEOTIDE SEQUENCE</scope>
</reference>
<dbReference type="InterPro" id="IPR052774">
    <property type="entry name" value="Celegans_DevNeuronal_Protein"/>
</dbReference>
<name>A0A8S4EEG4_PLUXY</name>
<dbReference type="PANTHER" id="PTHR47327:SF1">
    <property type="entry name" value="RE15579P"/>
    <property type="match status" value="1"/>
</dbReference>
<feature type="compositionally biased region" description="Basic and acidic residues" evidence="1">
    <location>
        <begin position="8"/>
        <end position="24"/>
    </location>
</feature>
<accession>A0A8S4EEG4</accession>
<feature type="transmembrane region" description="Helical" evidence="2">
    <location>
        <begin position="270"/>
        <end position="294"/>
    </location>
</feature>
<evidence type="ECO:0000313" key="5">
    <source>
        <dbReference type="Proteomes" id="UP000653454"/>
    </source>
</evidence>
<protein>
    <submittedName>
        <fullName evidence="4">(diamondback moth) hypothetical protein</fullName>
    </submittedName>
</protein>
<comment type="caution">
    <text evidence="4">The sequence shown here is derived from an EMBL/GenBank/DDBJ whole genome shotgun (WGS) entry which is preliminary data.</text>
</comment>
<sequence>MSKPLVPKPKDRCDDEQSEEERVSKPSFSTDPYLPMAASSVLNNSQGAPLSLYVVRTHDAPRVQGAALGEPLELRLETTEESDIEAYHLVASSRLGDSSVLLLDSQGCPTGQVDFPPFTRSRAGGTQRLAARFKAFRFPTSHVVRFSLMVRYCGGKCAVPNCAKMNRAARETNDTNESSEETISYTDGENGVSASIREDSGWSAASPPLVVAQGGVANGCGEGGALELEMMVGGKDLLTADTLVHADHRSTMFDEERRYPDAALVCVHELLLVCVALAWLAIQLLLLIGCCVLVKRYRNLAEMSMQKDYHSFDNVGFDTVSTHRRVHWPDQSVDILHTT</sequence>
<keyword evidence="2" id="KW-1133">Transmembrane helix</keyword>
<dbReference type="EMBL" id="CAJHNJ030000015">
    <property type="protein sequence ID" value="CAG9113459.1"/>
    <property type="molecule type" value="Genomic_DNA"/>
</dbReference>
<feature type="region of interest" description="Disordered" evidence="1">
    <location>
        <begin position="1"/>
        <end position="30"/>
    </location>
</feature>
<evidence type="ECO:0000313" key="4">
    <source>
        <dbReference type="EMBL" id="CAG9113459.1"/>
    </source>
</evidence>
<organism evidence="4 5">
    <name type="scientific">Plutella xylostella</name>
    <name type="common">Diamondback moth</name>
    <name type="synonym">Plutella maculipennis</name>
    <dbReference type="NCBI Taxonomy" id="51655"/>
    <lineage>
        <taxon>Eukaryota</taxon>
        <taxon>Metazoa</taxon>
        <taxon>Ecdysozoa</taxon>
        <taxon>Arthropoda</taxon>
        <taxon>Hexapoda</taxon>
        <taxon>Insecta</taxon>
        <taxon>Pterygota</taxon>
        <taxon>Neoptera</taxon>
        <taxon>Endopterygota</taxon>
        <taxon>Lepidoptera</taxon>
        <taxon>Glossata</taxon>
        <taxon>Ditrysia</taxon>
        <taxon>Yponomeutoidea</taxon>
        <taxon>Plutellidae</taxon>
        <taxon>Plutella</taxon>
    </lineage>
</organism>
<dbReference type="Proteomes" id="UP000653454">
    <property type="component" value="Unassembled WGS sequence"/>
</dbReference>
<proteinExistence type="predicted"/>
<dbReference type="PANTHER" id="PTHR47327">
    <property type="entry name" value="FI18240P1-RELATED"/>
    <property type="match status" value="1"/>
</dbReference>
<gene>
    <name evidence="4" type="ORF">PLXY2_LOCUS5143</name>
</gene>
<evidence type="ECO:0000259" key="3">
    <source>
        <dbReference type="PROSITE" id="PS51034"/>
    </source>
</evidence>
<keyword evidence="2" id="KW-0812">Transmembrane</keyword>
<keyword evidence="5" id="KW-1185">Reference proteome</keyword>
<feature type="region of interest" description="Disordered" evidence="1">
    <location>
        <begin position="169"/>
        <end position="190"/>
    </location>
</feature>
<evidence type="ECO:0000256" key="1">
    <source>
        <dbReference type="SAM" id="MobiDB-lite"/>
    </source>
</evidence>
<keyword evidence="2" id="KW-0472">Membrane</keyword>
<evidence type="ECO:0000256" key="2">
    <source>
        <dbReference type="SAM" id="Phobius"/>
    </source>
</evidence>
<dbReference type="InterPro" id="IPR001507">
    <property type="entry name" value="ZP_dom"/>
</dbReference>